<dbReference type="Pfam" id="PF13343">
    <property type="entry name" value="SBP_bac_6"/>
    <property type="match status" value="1"/>
</dbReference>
<keyword evidence="1 3" id="KW-0732">Signal</keyword>
<evidence type="ECO:0000256" key="3">
    <source>
        <dbReference type="SAM" id="SignalP"/>
    </source>
</evidence>
<proteinExistence type="predicted"/>
<keyword evidence="5" id="KW-1185">Reference proteome</keyword>
<gene>
    <name evidence="4" type="ORF">KHM83_00975</name>
</gene>
<accession>A0ABS5PKZ5</accession>
<comment type="caution">
    <text evidence="4">The sequence shown here is derived from an EMBL/GenBank/DDBJ whole genome shotgun (WGS) entry which is preliminary data.</text>
</comment>
<feature type="region of interest" description="Disordered" evidence="2">
    <location>
        <begin position="25"/>
        <end position="74"/>
    </location>
</feature>
<evidence type="ECO:0000313" key="5">
    <source>
        <dbReference type="Proteomes" id="UP000746471"/>
    </source>
</evidence>
<reference evidence="4 5" key="1">
    <citation type="submission" date="2021-05" db="EMBL/GenBank/DDBJ databases">
        <title>Fusibacter ferrireducens sp. nov., an anaerobic, sulfur- and Fe-reducing bacterium isolated from the mangrove sediment.</title>
        <authorList>
            <person name="Qiu D."/>
        </authorList>
    </citation>
    <scope>NUCLEOTIDE SEQUENCE [LARGE SCALE GENOMIC DNA]</scope>
    <source>
        <strain evidence="4 5">DSM 12116</strain>
    </source>
</reference>
<dbReference type="SUPFAM" id="SSF53850">
    <property type="entry name" value="Periplasmic binding protein-like II"/>
    <property type="match status" value="1"/>
</dbReference>
<protein>
    <submittedName>
        <fullName evidence="4">Extracellular solute-binding protein</fullName>
    </submittedName>
</protein>
<evidence type="ECO:0000313" key="4">
    <source>
        <dbReference type="EMBL" id="MBS7525241.1"/>
    </source>
</evidence>
<dbReference type="Proteomes" id="UP000746471">
    <property type="component" value="Unassembled WGS sequence"/>
</dbReference>
<organism evidence="4 5">
    <name type="scientific">Fusibacter paucivorans</name>
    <dbReference type="NCBI Taxonomy" id="76009"/>
    <lineage>
        <taxon>Bacteria</taxon>
        <taxon>Bacillati</taxon>
        <taxon>Bacillota</taxon>
        <taxon>Clostridia</taxon>
        <taxon>Eubacteriales</taxon>
        <taxon>Eubacteriales Family XII. Incertae Sedis</taxon>
        <taxon>Fusibacter</taxon>
    </lineage>
</organism>
<sequence length="412" mass="44808">MKRKLLLVVLAISAFLMIACGSSNTPAEQNADNTPANATETPANTNETAQNGSNITEPTDTSQNTIDNTSTDTAPEAAVETTQETVVETDAGWHSDYYDAEAMKDVTLNMYGVTDTIIPVLEQFTADTGIKVENLTMQNGEILQRLINENTAGTPIADIWFTGGADTFISAAQQGLLHAYDAPEGAVLDDIMKDPDGYWYGTSLTLVNWVVNTALIDEYGIRMPETWDDLIQSGLEGEISMSDPASSGTAYNTVSAILQVRGEKEGWMYLDQLIGQVPYFTARGSDPANNVLSGEAIVGINASNGDRELEENNANIKIVYPKDGTGWWPQPVAIVEGTKKLDAAKVFIDWMISKKGMQTLADVRYAAVARDDISIPDGIVDIKDIQLFPVDFQANAANRESILLEWQNHLPQ</sequence>
<dbReference type="EMBL" id="JAHBCL010000001">
    <property type="protein sequence ID" value="MBS7525241.1"/>
    <property type="molecule type" value="Genomic_DNA"/>
</dbReference>
<feature type="compositionally biased region" description="Low complexity" evidence="2">
    <location>
        <begin position="30"/>
        <end position="49"/>
    </location>
</feature>
<feature type="signal peptide" evidence="3">
    <location>
        <begin position="1"/>
        <end position="27"/>
    </location>
</feature>
<evidence type="ECO:0000256" key="2">
    <source>
        <dbReference type="SAM" id="MobiDB-lite"/>
    </source>
</evidence>
<name>A0ABS5PKZ5_9FIRM</name>
<dbReference type="PROSITE" id="PS51257">
    <property type="entry name" value="PROKAR_LIPOPROTEIN"/>
    <property type="match status" value="1"/>
</dbReference>
<dbReference type="CDD" id="cd13544">
    <property type="entry name" value="PBP2_Fbp_like_1"/>
    <property type="match status" value="1"/>
</dbReference>
<evidence type="ECO:0000256" key="1">
    <source>
        <dbReference type="ARBA" id="ARBA00022729"/>
    </source>
</evidence>
<dbReference type="Gene3D" id="3.40.190.10">
    <property type="entry name" value="Periplasmic binding protein-like II"/>
    <property type="match status" value="2"/>
</dbReference>
<feature type="chain" id="PRO_5046898100" evidence="3">
    <location>
        <begin position="28"/>
        <end position="412"/>
    </location>
</feature>
<dbReference type="PANTHER" id="PTHR30006">
    <property type="entry name" value="THIAMINE-BINDING PERIPLASMIC PROTEIN-RELATED"/>
    <property type="match status" value="1"/>
</dbReference>
<dbReference type="PANTHER" id="PTHR30006:SF2">
    <property type="entry name" value="ABC TRANSPORTER SUBSTRATE-BINDING PROTEIN"/>
    <property type="match status" value="1"/>
</dbReference>
<dbReference type="RefSeq" id="WP_213235024.1">
    <property type="nucleotide sequence ID" value="NZ_JAHBCL010000001.1"/>
</dbReference>
<feature type="compositionally biased region" description="Polar residues" evidence="2">
    <location>
        <begin position="50"/>
        <end position="72"/>
    </location>
</feature>